<sequence>MDNYWAHTDPQRLRDPNDPLTMRVSELRKKIKEQISGKFDGIIWTLCNCPKKLTEEPTWLKQVQLIMAKVEEDIDISNKELIDIDAKLDASRREAEKCTETYQSELSEFSEALVMKKVNLAFARSSVATSLCDELNSANQEYERAEQENRKENEERDRRLDEKDKSINERDEQIGRLNDEVKKLQDDLSKETERTRKLLKERAEYLD</sequence>
<comment type="caution">
    <text evidence="2">The sequence shown here is derived from an EMBL/GenBank/DDBJ whole genome shotgun (WGS) entry which is preliminary data.</text>
</comment>
<accession>A0ABR1XJR5</accession>
<name>A0ABR1XJR5_9PEZI</name>
<evidence type="ECO:0000313" key="2">
    <source>
        <dbReference type="EMBL" id="KAK8157272.1"/>
    </source>
</evidence>
<dbReference type="EMBL" id="JBBWUH010000009">
    <property type="protein sequence ID" value="KAK8157272.1"/>
    <property type="molecule type" value="Genomic_DNA"/>
</dbReference>
<feature type="region of interest" description="Disordered" evidence="1">
    <location>
        <begin position="139"/>
        <end position="190"/>
    </location>
</feature>
<dbReference type="Proteomes" id="UP001456524">
    <property type="component" value="Unassembled WGS sequence"/>
</dbReference>
<organism evidence="2 3">
    <name type="scientific">Phyllosticta citrichinensis</name>
    <dbReference type="NCBI Taxonomy" id="1130410"/>
    <lineage>
        <taxon>Eukaryota</taxon>
        <taxon>Fungi</taxon>
        <taxon>Dikarya</taxon>
        <taxon>Ascomycota</taxon>
        <taxon>Pezizomycotina</taxon>
        <taxon>Dothideomycetes</taxon>
        <taxon>Dothideomycetes incertae sedis</taxon>
        <taxon>Botryosphaeriales</taxon>
        <taxon>Phyllostictaceae</taxon>
        <taxon>Phyllosticta</taxon>
    </lineage>
</organism>
<evidence type="ECO:0000313" key="3">
    <source>
        <dbReference type="Proteomes" id="UP001456524"/>
    </source>
</evidence>
<reference evidence="2 3" key="1">
    <citation type="journal article" date="2022" name="G3 (Bethesda)">
        <title>Enemy or ally: a genomic approach to elucidate the lifestyle of Phyllosticta citrichinaensis.</title>
        <authorList>
            <person name="Buijs V.A."/>
            <person name="Groenewald J.Z."/>
            <person name="Haridas S."/>
            <person name="LaButti K.M."/>
            <person name="Lipzen A."/>
            <person name="Martin F.M."/>
            <person name="Barry K."/>
            <person name="Grigoriev I.V."/>
            <person name="Crous P.W."/>
            <person name="Seidl M.F."/>
        </authorList>
    </citation>
    <scope>NUCLEOTIDE SEQUENCE [LARGE SCALE GENOMIC DNA]</scope>
    <source>
        <strain evidence="2 3">CBS 129764</strain>
    </source>
</reference>
<keyword evidence="3" id="KW-1185">Reference proteome</keyword>
<proteinExistence type="predicted"/>
<evidence type="ECO:0000256" key="1">
    <source>
        <dbReference type="SAM" id="MobiDB-lite"/>
    </source>
</evidence>
<protein>
    <submittedName>
        <fullName evidence="2">Uncharacterized protein</fullName>
    </submittedName>
</protein>
<feature type="compositionally biased region" description="Basic and acidic residues" evidence="1">
    <location>
        <begin position="141"/>
        <end position="190"/>
    </location>
</feature>
<gene>
    <name evidence="2" type="ORF">IWX90DRAFT_509104</name>
</gene>